<dbReference type="RefSeq" id="WP_378160815.1">
    <property type="nucleotide sequence ID" value="NZ_JBHSBU010000001.1"/>
</dbReference>
<dbReference type="PROSITE" id="PS51257">
    <property type="entry name" value="PROKAR_LIPOPROTEIN"/>
    <property type="match status" value="1"/>
</dbReference>
<evidence type="ECO:0000313" key="2">
    <source>
        <dbReference type="Proteomes" id="UP001595791"/>
    </source>
</evidence>
<sequence>MSKALTLAAVCCLTAGGCSTTQPLPASCPQMPTPSASLRVAPEELTRLPAGPVDDAVALAVVAENYGQCRIWRDRLIGWQSWHRAISRE</sequence>
<dbReference type="Proteomes" id="UP001595791">
    <property type="component" value="Unassembled WGS sequence"/>
</dbReference>
<protein>
    <submittedName>
        <fullName evidence="1">Uncharacterized protein</fullName>
    </submittedName>
</protein>
<gene>
    <name evidence="1" type="ORF">ACFOW7_02880</name>
</gene>
<proteinExistence type="predicted"/>
<dbReference type="EMBL" id="JBHSBU010000001">
    <property type="protein sequence ID" value="MFC4158297.1"/>
    <property type="molecule type" value="Genomic_DNA"/>
</dbReference>
<reference evidence="2" key="1">
    <citation type="journal article" date="2019" name="Int. J. Syst. Evol. Microbiol.">
        <title>The Global Catalogue of Microorganisms (GCM) 10K type strain sequencing project: providing services to taxonomists for standard genome sequencing and annotation.</title>
        <authorList>
            <consortium name="The Broad Institute Genomics Platform"/>
            <consortium name="The Broad Institute Genome Sequencing Center for Infectious Disease"/>
            <person name="Wu L."/>
            <person name="Ma J."/>
        </authorList>
    </citation>
    <scope>NUCLEOTIDE SEQUENCE [LARGE SCALE GENOMIC DNA]</scope>
    <source>
        <strain evidence="2">LMG 29894</strain>
    </source>
</reference>
<keyword evidence="2" id="KW-1185">Reference proteome</keyword>
<organism evidence="1 2">
    <name type="scientific">Chitinimonas lacunae</name>
    <dbReference type="NCBI Taxonomy" id="1963018"/>
    <lineage>
        <taxon>Bacteria</taxon>
        <taxon>Pseudomonadati</taxon>
        <taxon>Pseudomonadota</taxon>
        <taxon>Betaproteobacteria</taxon>
        <taxon>Neisseriales</taxon>
        <taxon>Chitinibacteraceae</taxon>
        <taxon>Chitinimonas</taxon>
    </lineage>
</organism>
<accession>A0ABV8MJH5</accession>
<evidence type="ECO:0000313" key="1">
    <source>
        <dbReference type="EMBL" id="MFC4158297.1"/>
    </source>
</evidence>
<name>A0ABV8MJH5_9NEIS</name>
<comment type="caution">
    <text evidence="1">The sequence shown here is derived from an EMBL/GenBank/DDBJ whole genome shotgun (WGS) entry which is preliminary data.</text>
</comment>